<dbReference type="AlphaFoldDB" id="A0A7S2JL27"/>
<dbReference type="EMBL" id="HBGU01082708">
    <property type="protein sequence ID" value="CAD9550133.1"/>
    <property type="molecule type" value="Transcribed_RNA"/>
</dbReference>
<accession>A0A7S2JL27</accession>
<reference evidence="1" key="1">
    <citation type="submission" date="2021-01" db="EMBL/GenBank/DDBJ databases">
        <authorList>
            <person name="Corre E."/>
            <person name="Pelletier E."/>
            <person name="Niang G."/>
            <person name="Scheremetjew M."/>
            <person name="Finn R."/>
            <person name="Kale V."/>
            <person name="Holt S."/>
            <person name="Cochrane G."/>
            <person name="Meng A."/>
            <person name="Brown T."/>
            <person name="Cohen L."/>
        </authorList>
    </citation>
    <scope>NUCLEOTIDE SEQUENCE</scope>
    <source>
        <strain evidence="1">UTEX LB 985</strain>
    </source>
</reference>
<organism evidence="1">
    <name type="scientific">Haptolina brevifila</name>
    <dbReference type="NCBI Taxonomy" id="156173"/>
    <lineage>
        <taxon>Eukaryota</taxon>
        <taxon>Haptista</taxon>
        <taxon>Haptophyta</taxon>
        <taxon>Prymnesiophyceae</taxon>
        <taxon>Prymnesiales</taxon>
        <taxon>Prymnesiaceae</taxon>
        <taxon>Haptolina</taxon>
    </lineage>
</organism>
<sequence>MPCSTISCLIAYHDIILDTSPLIIAHYGIILLDTTLHRVDVLIDLTMILTRTHHDPDQELLLREYAFECECDRCTLEDVVGSDDPEDIEVAVGLLDKATGKDATSTVGLGMSAALSLLFWVTCGVLGHRGVERL</sequence>
<protein>
    <submittedName>
        <fullName evidence="1">Uncharacterized protein</fullName>
    </submittedName>
</protein>
<gene>
    <name evidence="1" type="ORF">CBRE1094_LOCUS45145</name>
</gene>
<name>A0A7S2JL27_9EUKA</name>
<proteinExistence type="predicted"/>
<evidence type="ECO:0000313" key="1">
    <source>
        <dbReference type="EMBL" id="CAD9550133.1"/>
    </source>
</evidence>